<gene>
    <name evidence="1" type="ORF">S12H4_32564</name>
</gene>
<reference evidence="1" key="1">
    <citation type="journal article" date="2014" name="Front. Microbiol.">
        <title>High frequency of phylogenetically diverse reductive dehalogenase-homologous genes in deep subseafloor sedimentary metagenomes.</title>
        <authorList>
            <person name="Kawai M."/>
            <person name="Futagami T."/>
            <person name="Toyoda A."/>
            <person name="Takaki Y."/>
            <person name="Nishi S."/>
            <person name="Hori S."/>
            <person name="Arai W."/>
            <person name="Tsubouchi T."/>
            <person name="Morono Y."/>
            <person name="Uchiyama I."/>
            <person name="Ito T."/>
            <person name="Fujiyama A."/>
            <person name="Inagaki F."/>
            <person name="Takami H."/>
        </authorList>
    </citation>
    <scope>NUCLEOTIDE SEQUENCE</scope>
    <source>
        <strain evidence="1">Expedition CK06-06</strain>
    </source>
</reference>
<comment type="caution">
    <text evidence="1">The sequence shown here is derived from an EMBL/GenBank/DDBJ whole genome shotgun (WGS) entry which is preliminary data.</text>
</comment>
<name>X1TJ65_9ZZZZ</name>
<proteinExistence type="predicted"/>
<accession>X1TJ65</accession>
<dbReference type="AlphaFoldDB" id="X1TJ65"/>
<protein>
    <recommendedName>
        <fullName evidence="2">Tyr recombinase domain-containing protein</fullName>
    </recommendedName>
</protein>
<organism evidence="1">
    <name type="scientific">marine sediment metagenome</name>
    <dbReference type="NCBI Taxonomy" id="412755"/>
    <lineage>
        <taxon>unclassified sequences</taxon>
        <taxon>metagenomes</taxon>
        <taxon>ecological metagenomes</taxon>
    </lineage>
</organism>
<dbReference type="EMBL" id="BARW01019103">
    <property type="protein sequence ID" value="GAI91411.1"/>
    <property type="molecule type" value="Genomic_DNA"/>
</dbReference>
<sequence>GHKKLDTTRRYQAIKPVDLKERLKPIFKDKDNG</sequence>
<evidence type="ECO:0008006" key="2">
    <source>
        <dbReference type="Google" id="ProtNLM"/>
    </source>
</evidence>
<feature type="non-terminal residue" evidence="1">
    <location>
        <position position="1"/>
    </location>
</feature>
<evidence type="ECO:0000313" key="1">
    <source>
        <dbReference type="EMBL" id="GAI91411.1"/>
    </source>
</evidence>